<dbReference type="Gene3D" id="1.20.1250.20">
    <property type="entry name" value="MFS general substrate transporter like domains"/>
    <property type="match status" value="2"/>
</dbReference>
<keyword evidence="4 6" id="KW-1133">Transmembrane helix</keyword>
<protein>
    <submittedName>
        <fullName evidence="7">Nitrate/chlorate transporter</fullName>
    </submittedName>
</protein>
<feature type="transmembrane region" description="Helical" evidence="6">
    <location>
        <begin position="804"/>
        <end position="830"/>
    </location>
</feature>
<evidence type="ECO:0000256" key="4">
    <source>
        <dbReference type="ARBA" id="ARBA00022989"/>
    </source>
</evidence>
<comment type="subcellular location">
    <subcellularLocation>
        <location evidence="1">Membrane</location>
        <topology evidence="1">Multi-pass membrane protein</topology>
    </subcellularLocation>
</comment>
<accession>A0A151QTU2</accession>
<feature type="transmembrane region" description="Helical" evidence="6">
    <location>
        <begin position="78"/>
        <end position="95"/>
    </location>
</feature>
<dbReference type="EMBL" id="KQ484816">
    <property type="protein sequence ID" value="KYP33666.1"/>
    <property type="molecule type" value="Genomic_DNA"/>
</dbReference>
<gene>
    <name evidence="7" type="ORF">KK1_045470</name>
</gene>
<dbReference type="PANTHER" id="PTHR11654">
    <property type="entry name" value="OLIGOPEPTIDE TRANSPORTER-RELATED"/>
    <property type="match status" value="1"/>
</dbReference>
<feature type="transmembrane region" description="Helical" evidence="6">
    <location>
        <begin position="102"/>
        <end position="121"/>
    </location>
</feature>
<dbReference type="OMA" id="CAMENLA"/>
<comment type="similarity">
    <text evidence="2">Belongs to the major facilitator superfamily. Proton-dependent oligopeptide transporter (POT/PTR) (TC 2.A.17) family.</text>
</comment>
<feature type="transmembrane region" description="Helical" evidence="6">
    <location>
        <begin position="219"/>
        <end position="242"/>
    </location>
</feature>
<feature type="transmembrane region" description="Helical" evidence="6">
    <location>
        <begin position="188"/>
        <end position="207"/>
    </location>
</feature>
<keyword evidence="3 6" id="KW-0812">Transmembrane</keyword>
<dbReference type="GO" id="GO:0022857">
    <property type="term" value="F:transmembrane transporter activity"/>
    <property type="evidence" value="ECO:0007669"/>
    <property type="project" value="InterPro"/>
</dbReference>
<feature type="transmembrane region" description="Helical" evidence="6">
    <location>
        <begin position="716"/>
        <end position="736"/>
    </location>
</feature>
<name>A0A151QTU2_CAJCA</name>
<reference evidence="7" key="1">
    <citation type="journal article" date="2012" name="Nat. Biotechnol.">
        <title>Draft genome sequence of pigeonpea (Cajanus cajan), an orphan legume crop of resource-poor farmers.</title>
        <authorList>
            <person name="Varshney R.K."/>
            <person name="Chen W."/>
            <person name="Li Y."/>
            <person name="Bharti A.K."/>
            <person name="Saxena R.K."/>
            <person name="Schlueter J.A."/>
            <person name="Donoghue M.T."/>
            <person name="Azam S."/>
            <person name="Fan G."/>
            <person name="Whaley A.M."/>
            <person name="Farmer A.D."/>
            <person name="Sheridan J."/>
            <person name="Iwata A."/>
            <person name="Tuteja R."/>
            <person name="Penmetsa R.V."/>
            <person name="Wu W."/>
            <person name="Upadhyaya H.D."/>
            <person name="Yang S.P."/>
            <person name="Shah T."/>
            <person name="Saxena K.B."/>
            <person name="Michael T."/>
            <person name="McCombie W.R."/>
            <person name="Yang B."/>
            <person name="Zhang G."/>
            <person name="Yang H."/>
            <person name="Wang J."/>
            <person name="Spillane C."/>
            <person name="Cook D.R."/>
            <person name="May G.D."/>
            <person name="Xu X."/>
            <person name="Jackson S.A."/>
        </authorList>
    </citation>
    <scope>NUCLEOTIDE SEQUENCE [LARGE SCALE GENOMIC DNA]</scope>
</reference>
<dbReference type="InterPro" id="IPR036259">
    <property type="entry name" value="MFS_trans_sf"/>
</dbReference>
<feature type="transmembrane region" description="Helical" evidence="6">
    <location>
        <begin position="889"/>
        <end position="908"/>
    </location>
</feature>
<evidence type="ECO:0000313" key="7">
    <source>
        <dbReference type="EMBL" id="KYP33666.1"/>
    </source>
</evidence>
<feature type="transmembrane region" description="Helical" evidence="6">
    <location>
        <begin position="367"/>
        <end position="389"/>
    </location>
</feature>
<dbReference type="Gramene" id="C.cajan_44537.t">
    <property type="protein sequence ID" value="C.cajan_44537.t"/>
    <property type="gene ID" value="C.cajan_44537"/>
</dbReference>
<feature type="transmembrane region" description="Helical" evidence="6">
    <location>
        <begin position="409"/>
        <end position="429"/>
    </location>
</feature>
<proteinExistence type="inferred from homology"/>
<feature type="transmembrane region" description="Helical" evidence="6">
    <location>
        <begin position="450"/>
        <end position="470"/>
    </location>
</feature>
<dbReference type="AlphaFoldDB" id="A0A151QTU2"/>
<keyword evidence="8" id="KW-1185">Reference proteome</keyword>
<feature type="transmembrane region" description="Helical" evidence="6">
    <location>
        <begin position="147"/>
        <end position="167"/>
    </location>
</feature>
<sequence>MQQEEEKAELVDGKVDWRGRKALKHKHGGMQVSLLVLAACAMENLATLSLAVNLVSYFNGIMHYELADAANMLTDYMGVSYMLSIVVAVLADTWIGRYKCVLISGFFESLGLALLTIQAHMGSLKPPICNLYVKDAHCEKLNGKQEAFLFISLYLLAFGSAGLKASLPSHGADQFDERDPKEAMQMSSFFNGLLLAICIGGAISLTFNVYVQDHYGWDWGFGVSTIAIVLATFIFAFGLPLYRIHVADTKNGIIEIIQVAIIEVKRKGVARDNNMLDALPVKQPLPLSIFSAIRNRNLPLPADPMELYEIEQDKEASVEIEYQPHRDIFRFLDKAAIQRKSDVKPENQETPNPWKVCRVTQVENAKIILSMLPIFCCSIIMTLCLAQLQTFSVQQGTTMDTRITNHFNIPPASLPIIPVAFLIIIVPFYDRICVPFLRKFTGISTGITHLQRIGVGLILSSISMAIAAIIEVKRKGVAREHNMLDALPVKQPLPLSIFWLSFQYFIFGIADMFTYVGLLEFFYSEAPKGLKSTSTCFLWCSMALGYFLSSILVQAVNGATKNITASGGCPCDKCLHVYYHWFHLETKSKVESCGVYIAAIRNRNLPLPADPMELYEIEQDKEASVEIEYQPHRDIFRFLDKAAIQRKSDVKPENQETPNPWKVCRVTQVENAKIILSMLPIFCCSIIMTLCLAQLQTFSVQQGTTMDTRITNHFNIPPASLPIIPVAFLIIIVPFYDRICVPFLRKFTGISTGITHLQRIGVGLILSSISMAIAAIIEVKRKGVAREHNMLDALPVKQPLPLSIFWLSFQYFIFGIADMFTYVGLLEFFYSEAPKGLKSTSTCFLWCSMALGYFLSSILVQAVNGATKNITASGGWLAGNNINRNHLNLFYLFLSILSLINFFVYLFVSKRYKYRPQYPAVTGGKSEE</sequence>
<evidence type="ECO:0000256" key="2">
    <source>
        <dbReference type="ARBA" id="ARBA00005982"/>
    </source>
</evidence>
<feature type="transmembrane region" description="Helical" evidence="6">
    <location>
        <begin position="757"/>
        <end position="777"/>
    </location>
</feature>
<feature type="transmembrane region" description="Helical" evidence="6">
    <location>
        <begin position="34"/>
        <end position="58"/>
    </location>
</feature>
<dbReference type="InterPro" id="IPR000109">
    <property type="entry name" value="POT_fam"/>
</dbReference>
<evidence type="ECO:0000256" key="5">
    <source>
        <dbReference type="ARBA" id="ARBA00023136"/>
    </source>
</evidence>
<feature type="transmembrane region" description="Helical" evidence="6">
    <location>
        <begin position="842"/>
        <end position="863"/>
    </location>
</feature>
<dbReference type="SUPFAM" id="SSF103473">
    <property type="entry name" value="MFS general substrate transporter"/>
    <property type="match status" value="2"/>
</dbReference>
<feature type="transmembrane region" description="Helical" evidence="6">
    <location>
        <begin position="674"/>
        <end position="696"/>
    </location>
</feature>
<evidence type="ECO:0000313" key="8">
    <source>
        <dbReference type="Proteomes" id="UP000075243"/>
    </source>
</evidence>
<dbReference type="Proteomes" id="UP000075243">
    <property type="component" value="Unassembled WGS sequence"/>
</dbReference>
<evidence type="ECO:0000256" key="3">
    <source>
        <dbReference type="ARBA" id="ARBA00022692"/>
    </source>
</evidence>
<evidence type="ECO:0000256" key="1">
    <source>
        <dbReference type="ARBA" id="ARBA00004141"/>
    </source>
</evidence>
<keyword evidence="5 6" id="KW-0472">Membrane</keyword>
<dbReference type="Pfam" id="PF00854">
    <property type="entry name" value="PTR2"/>
    <property type="match status" value="2"/>
</dbReference>
<evidence type="ECO:0000256" key="6">
    <source>
        <dbReference type="SAM" id="Phobius"/>
    </source>
</evidence>
<organism evidence="7 8">
    <name type="scientific">Cajanus cajan</name>
    <name type="common">Pigeon pea</name>
    <name type="synonym">Cajanus indicus</name>
    <dbReference type="NCBI Taxonomy" id="3821"/>
    <lineage>
        <taxon>Eukaryota</taxon>
        <taxon>Viridiplantae</taxon>
        <taxon>Streptophyta</taxon>
        <taxon>Embryophyta</taxon>
        <taxon>Tracheophyta</taxon>
        <taxon>Spermatophyta</taxon>
        <taxon>Magnoliopsida</taxon>
        <taxon>eudicotyledons</taxon>
        <taxon>Gunneridae</taxon>
        <taxon>Pentapetalae</taxon>
        <taxon>rosids</taxon>
        <taxon>fabids</taxon>
        <taxon>Fabales</taxon>
        <taxon>Fabaceae</taxon>
        <taxon>Papilionoideae</taxon>
        <taxon>50 kb inversion clade</taxon>
        <taxon>NPAAA clade</taxon>
        <taxon>indigoferoid/millettioid clade</taxon>
        <taxon>Phaseoleae</taxon>
        <taxon>Cajanus</taxon>
    </lineage>
</organism>
<feature type="transmembrane region" description="Helical" evidence="6">
    <location>
        <begin position="497"/>
        <end position="523"/>
    </location>
</feature>
<dbReference type="GO" id="GO:0016020">
    <property type="term" value="C:membrane"/>
    <property type="evidence" value="ECO:0007669"/>
    <property type="project" value="UniProtKB-SubCell"/>
</dbReference>